<dbReference type="AlphaFoldDB" id="A0A8X7BEK8"/>
<protein>
    <submittedName>
        <fullName evidence="1">Uncharacterized protein</fullName>
    </submittedName>
</protein>
<evidence type="ECO:0000313" key="1">
    <source>
        <dbReference type="EMBL" id="GFY28936.1"/>
    </source>
</evidence>
<organism evidence="1 2">
    <name type="scientific">Trichonephila clavipes</name>
    <name type="common">Golden silk orbweaver</name>
    <name type="synonym">Nephila clavipes</name>
    <dbReference type="NCBI Taxonomy" id="2585209"/>
    <lineage>
        <taxon>Eukaryota</taxon>
        <taxon>Metazoa</taxon>
        <taxon>Ecdysozoa</taxon>
        <taxon>Arthropoda</taxon>
        <taxon>Chelicerata</taxon>
        <taxon>Arachnida</taxon>
        <taxon>Araneae</taxon>
        <taxon>Araneomorphae</taxon>
        <taxon>Entelegynae</taxon>
        <taxon>Araneoidea</taxon>
        <taxon>Nephilidae</taxon>
        <taxon>Trichonephila</taxon>
    </lineage>
</organism>
<proteinExistence type="predicted"/>
<reference evidence="1" key="1">
    <citation type="submission" date="2020-08" db="EMBL/GenBank/DDBJ databases">
        <title>Multicomponent nature underlies the extraordinary mechanical properties of spider dragline silk.</title>
        <authorList>
            <person name="Kono N."/>
            <person name="Nakamura H."/>
            <person name="Mori M."/>
            <person name="Yoshida Y."/>
            <person name="Ohtoshi R."/>
            <person name="Malay A.D."/>
            <person name="Moran D.A.P."/>
            <person name="Tomita M."/>
            <person name="Numata K."/>
            <person name="Arakawa K."/>
        </authorList>
    </citation>
    <scope>NUCLEOTIDE SEQUENCE</scope>
</reference>
<accession>A0A8X7BEK8</accession>
<dbReference type="EMBL" id="BMAU01021387">
    <property type="protein sequence ID" value="GFY28936.1"/>
    <property type="molecule type" value="Genomic_DNA"/>
</dbReference>
<evidence type="ECO:0000313" key="2">
    <source>
        <dbReference type="Proteomes" id="UP000887159"/>
    </source>
</evidence>
<gene>
    <name evidence="1" type="ORF">TNCV_4720641</name>
</gene>
<keyword evidence="2" id="KW-1185">Reference proteome</keyword>
<sequence length="100" mass="11395">MCAQIKRDRWNELCSSLDSRSSNNGFLAQNDEQAANILREPYQLISSLNFTDNDKYAKTVVSNVVHGCRSYPHEGSVFFSRAFSAQELDAAFEFTYLTWA</sequence>
<dbReference type="Proteomes" id="UP000887159">
    <property type="component" value="Unassembled WGS sequence"/>
</dbReference>
<comment type="caution">
    <text evidence="1">The sequence shown here is derived from an EMBL/GenBank/DDBJ whole genome shotgun (WGS) entry which is preliminary data.</text>
</comment>
<name>A0A8X7BEK8_TRICX</name>